<dbReference type="AlphaFoldDB" id="A0A1X1T5F1"/>
<comment type="caution">
    <text evidence="2">The sequence shown here is derived from an EMBL/GenBank/DDBJ whole genome shotgun (WGS) entry which is preliminary data.</text>
</comment>
<dbReference type="STRING" id="188915.AWC02_20570"/>
<keyword evidence="1" id="KW-0732">Signal</keyword>
<feature type="chain" id="PRO_5013185436" description="DUF3558 domain-containing protein" evidence="1">
    <location>
        <begin position="25"/>
        <end position="193"/>
    </location>
</feature>
<keyword evidence="3" id="KW-1185">Reference proteome</keyword>
<accession>A0A1X1T5F1</accession>
<dbReference type="Proteomes" id="UP000193465">
    <property type="component" value="Unassembled WGS sequence"/>
</dbReference>
<protein>
    <recommendedName>
        <fullName evidence="4">DUF3558 domain-containing protein</fullName>
    </recommendedName>
</protein>
<evidence type="ECO:0000313" key="3">
    <source>
        <dbReference type="Proteomes" id="UP000193465"/>
    </source>
</evidence>
<feature type="signal peptide" evidence="1">
    <location>
        <begin position="1"/>
        <end position="24"/>
    </location>
</feature>
<dbReference type="EMBL" id="LQOT01000076">
    <property type="protein sequence ID" value="ORV39760.1"/>
    <property type="molecule type" value="Genomic_DNA"/>
</dbReference>
<name>A0A1X1T5F1_9MYCO</name>
<dbReference type="RefSeq" id="WP_085130735.1">
    <property type="nucleotide sequence ID" value="NZ_LQOT01000076.1"/>
</dbReference>
<proteinExistence type="predicted"/>
<sequence>MLTKLRLMTAVGALVMAVVVVCQQAPVNGVPGSAGVDLRSTGIPLAPPTTSSKAVNLTNPRPFDACEDIPFDVIAQLGLAFTPPKPVEGVRCEFDAGNYQMAVETFVWRSYDESIPADAIEMDINGRRVAQYWVMKPTEWNNRWWVSCMVAFKTSYGLIQQSLYYSPVYSEPKVDCPSENLMRAHQLAPHYKY</sequence>
<reference evidence="2 3" key="1">
    <citation type="submission" date="2016-01" db="EMBL/GenBank/DDBJ databases">
        <title>The new phylogeny of the genus Mycobacterium.</title>
        <authorList>
            <person name="Tarcisio F."/>
            <person name="Conor M."/>
            <person name="Antonella G."/>
            <person name="Elisabetta G."/>
            <person name="Giulia F.S."/>
            <person name="Sara T."/>
            <person name="Anna F."/>
            <person name="Clotilde B."/>
            <person name="Roberto B."/>
            <person name="Veronica D.S."/>
            <person name="Fabio R."/>
            <person name="Monica P."/>
            <person name="Olivier J."/>
            <person name="Enrico T."/>
            <person name="Nicola S."/>
        </authorList>
    </citation>
    <scope>NUCLEOTIDE SEQUENCE [LARGE SCALE GENOMIC DNA]</scope>
    <source>
        <strain evidence="2 3">ATCC 27353</strain>
    </source>
</reference>
<evidence type="ECO:0008006" key="4">
    <source>
        <dbReference type="Google" id="ProtNLM"/>
    </source>
</evidence>
<evidence type="ECO:0000256" key="1">
    <source>
        <dbReference type="SAM" id="SignalP"/>
    </source>
</evidence>
<evidence type="ECO:0000313" key="2">
    <source>
        <dbReference type="EMBL" id="ORV39760.1"/>
    </source>
</evidence>
<gene>
    <name evidence="2" type="ORF">AWC02_20570</name>
</gene>
<organism evidence="2 3">
    <name type="scientific">Mycolicibacter engbaekii</name>
    <dbReference type="NCBI Taxonomy" id="188915"/>
    <lineage>
        <taxon>Bacteria</taxon>
        <taxon>Bacillati</taxon>
        <taxon>Actinomycetota</taxon>
        <taxon>Actinomycetes</taxon>
        <taxon>Mycobacteriales</taxon>
        <taxon>Mycobacteriaceae</taxon>
        <taxon>Mycolicibacter</taxon>
    </lineage>
</organism>